<dbReference type="InterPro" id="IPR024053">
    <property type="entry name" value="VHL_beta_dom"/>
</dbReference>
<evidence type="ECO:0008006" key="6">
    <source>
        <dbReference type="Google" id="ProtNLM"/>
    </source>
</evidence>
<keyword evidence="5" id="KW-1185">Reference proteome</keyword>
<reference evidence="4" key="2">
    <citation type="submission" date="2025-09" db="UniProtKB">
        <authorList>
            <consortium name="Ensembl"/>
        </authorList>
    </citation>
    <scope>IDENTIFICATION</scope>
</reference>
<dbReference type="AlphaFoldDB" id="A0A8B9QJF9"/>
<dbReference type="Proteomes" id="UP000694424">
    <property type="component" value="Unplaced"/>
</dbReference>
<proteinExistence type="inferred from homology"/>
<feature type="domain" description="von Hippel-Lindau disease tumour suppressor beta" evidence="2">
    <location>
        <begin position="110"/>
        <end position="137"/>
    </location>
</feature>
<reference evidence="4" key="1">
    <citation type="submission" date="2025-08" db="UniProtKB">
        <authorList>
            <consortium name="Ensembl"/>
        </authorList>
    </citation>
    <scope>IDENTIFICATION</scope>
</reference>
<dbReference type="Ensembl" id="ENSAOWT00000030453.1">
    <property type="protein sequence ID" value="ENSAOWP00000026888.1"/>
    <property type="gene ID" value="ENSAOWG00000018123.1"/>
</dbReference>
<accession>A0A8B9QJF9</accession>
<dbReference type="Gene3D" id="1.10.750.10">
    <property type="entry name" value="von Hippel-Lindau disease tumour suppressor, alpha domain"/>
    <property type="match status" value="1"/>
</dbReference>
<evidence type="ECO:0000313" key="4">
    <source>
        <dbReference type="Ensembl" id="ENSAOWP00000026888.1"/>
    </source>
</evidence>
<evidence type="ECO:0000256" key="1">
    <source>
        <dbReference type="ARBA" id="ARBA00010057"/>
    </source>
</evidence>
<organism evidence="4 5">
    <name type="scientific">Apteryx owenii</name>
    <name type="common">Little spotted kiwi</name>
    <dbReference type="NCBI Taxonomy" id="8824"/>
    <lineage>
        <taxon>Eukaryota</taxon>
        <taxon>Metazoa</taxon>
        <taxon>Chordata</taxon>
        <taxon>Craniata</taxon>
        <taxon>Vertebrata</taxon>
        <taxon>Euteleostomi</taxon>
        <taxon>Archelosauria</taxon>
        <taxon>Archosauria</taxon>
        <taxon>Dinosauria</taxon>
        <taxon>Saurischia</taxon>
        <taxon>Theropoda</taxon>
        <taxon>Coelurosauria</taxon>
        <taxon>Aves</taxon>
        <taxon>Palaeognathae</taxon>
        <taxon>Apterygiformes</taxon>
        <taxon>Apterygidae</taxon>
        <taxon>Apteryx</taxon>
    </lineage>
</organism>
<dbReference type="Pfam" id="PF17211">
    <property type="entry name" value="VHL_C"/>
    <property type="match status" value="1"/>
</dbReference>
<comment type="similarity">
    <text evidence="1">Belongs to the VHL family.</text>
</comment>
<evidence type="ECO:0000259" key="3">
    <source>
        <dbReference type="Pfam" id="PF17211"/>
    </source>
</evidence>
<dbReference type="InterPro" id="IPR024048">
    <property type="entry name" value="VHL_alpha_dom"/>
</dbReference>
<name>A0A8B9QJF9_APTOW</name>
<protein>
    <recommendedName>
        <fullName evidence="6">von Hippel-Lindau disease tumor suppressor</fullName>
    </recommendedName>
</protein>
<dbReference type="CDD" id="cd05468">
    <property type="entry name" value="pVHL"/>
    <property type="match status" value="1"/>
</dbReference>
<sequence length="208" mass="23646">MFSRHVFEKKCRYQLLLRLATFDKSKCAPCFVLGPRWPFLGPFTLPSLPLRNRKNTSCPAALHNSAKAEGKNAAGKVFKSPWKTPRRAPACAAWRRGPARPRLSGPPGTRGHLWLFRDAGTNDALLVNRQELFVAAPDVSKADITLPVFTLKERCLQVVRSLVRPMDYRKLDIVRSLYEELEDHPDIKKDLLRLSLERSETLRKGVSE</sequence>
<feature type="domain" description="von Hippel-Lindau disease tumour suppressor alpha" evidence="3">
    <location>
        <begin position="149"/>
        <end position="195"/>
    </location>
</feature>
<dbReference type="InterPro" id="IPR037139">
    <property type="entry name" value="VHL_alpha_dom_sf"/>
</dbReference>
<dbReference type="InterPro" id="IPR036208">
    <property type="entry name" value="VHL_sf"/>
</dbReference>
<dbReference type="FunFam" id="1.10.750.10:FF:000001">
    <property type="entry name" value="von Hippel-Lindau disease tumor suppressor"/>
    <property type="match status" value="1"/>
</dbReference>
<evidence type="ECO:0000313" key="5">
    <source>
        <dbReference type="Proteomes" id="UP000694424"/>
    </source>
</evidence>
<dbReference type="InterPro" id="IPR022772">
    <property type="entry name" value="VHL_tumour_suppress_b/a_dom"/>
</dbReference>
<dbReference type="Pfam" id="PF01847">
    <property type="entry name" value="VHL"/>
    <property type="match status" value="1"/>
</dbReference>
<evidence type="ECO:0000259" key="2">
    <source>
        <dbReference type="Pfam" id="PF01847"/>
    </source>
</evidence>
<dbReference type="SUPFAM" id="SSF49468">
    <property type="entry name" value="VHL"/>
    <property type="match status" value="1"/>
</dbReference>